<name>A0A917FK20_9HYPH</name>
<reference evidence="2" key="1">
    <citation type="journal article" date="2014" name="Int. J. Syst. Evol. Microbiol.">
        <title>Complete genome sequence of Corynebacterium casei LMG S-19264T (=DSM 44701T), isolated from a smear-ripened cheese.</title>
        <authorList>
            <consortium name="US DOE Joint Genome Institute (JGI-PGF)"/>
            <person name="Walter F."/>
            <person name="Albersmeier A."/>
            <person name="Kalinowski J."/>
            <person name="Ruckert C."/>
        </authorList>
    </citation>
    <scope>NUCLEOTIDE SEQUENCE</scope>
    <source>
        <strain evidence="2">CCM 7897</strain>
    </source>
</reference>
<dbReference type="NCBIfam" id="NF040476">
    <property type="entry name" value="chlor_memb_RclC"/>
    <property type="match status" value="1"/>
</dbReference>
<feature type="transmembrane region" description="Helical" evidence="1">
    <location>
        <begin position="97"/>
        <end position="117"/>
    </location>
</feature>
<dbReference type="InterPro" id="IPR007339">
    <property type="entry name" value="RclC-like"/>
</dbReference>
<proteinExistence type="predicted"/>
<dbReference type="GO" id="GO:1901530">
    <property type="term" value="P:response to hypochlorite"/>
    <property type="evidence" value="ECO:0007669"/>
    <property type="project" value="TreeGrafter"/>
</dbReference>
<evidence type="ECO:0000256" key="1">
    <source>
        <dbReference type="SAM" id="Phobius"/>
    </source>
</evidence>
<keyword evidence="1" id="KW-0472">Membrane</keyword>
<dbReference type="AlphaFoldDB" id="A0A917FK20"/>
<dbReference type="InterPro" id="IPR016865">
    <property type="entry name" value="RclC"/>
</dbReference>
<accession>A0A917FK20</accession>
<evidence type="ECO:0000313" key="2">
    <source>
        <dbReference type="EMBL" id="GGF85634.1"/>
    </source>
</evidence>
<keyword evidence="3" id="KW-1185">Reference proteome</keyword>
<dbReference type="PANTHER" id="PTHR40106">
    <property type="entry name" value="INNER MEMBRANE PROTEIN RCLC"/>
    <property type="match status" value="1"/>
</dbReference>
<feature type="transmembrane region" description="Helical" evidence="1">
    <location>
        <begin position="137"/>
        <end position="157"/>
    </location>
</feature>
<dbReference type="PIRSF" id="PIRSF028065">
    <property type="entry name" value="UCP028065"/>
    <property type="match status" value="1"/>
</dbReference>
<reference evidence="2" key="2">
    <citation type="submission" date="2020-09" db="EMBL/GenBank/DDBJ databases">
        <authorList>
            <person name="Sun Q."/>
            <person name="Sedlacek I."/>
        </authorList>
    </citation>
    <scope>NUCLEOTIDE SEQUENCE</scope>
    <source>
        <strain evidence="2">CCM 7897</strain>
    </source>
</reference>
<sequence length="179" mass="19546">MKIAIAIIFLWIGALKFIPYEADSITPFVANSPFMSFFYNDPKDYGAHLTHEGELNPVKREWQVGNNTYGFSRGLGTLELIIGAMTLAGLWNRKVGLIGAFLAFGTPFITLSFLITTPEAWVPALGDAEHGFPYLSGAGRLVVKDVALLAGAWLVLADTARALLAERKVVVSAFQRQTI</sequence>
<comment type="caution">
    <text evidence="2">The sequence shown here is derived from an EMBL/GenBank/DDBJ whole genome shotgun (WGS) entry which is preliminary data.</text>
</comment>
<evidence type="ECO:0000313" key="3">
    <source>
        <dbReference type="Proteomes" id="UP000606044"/>
    </source>
</evidence>
<dbReference type="RefSeq" id="WP_373870137.1">
    <property type="nucleotide sequence ID" value="NZ_BMCT01000010.1"/>
</dbReference>
<dbReference type="InterPro" id="IPR053532">
    <property type="entry name" value="RCS_Resistance"/>
</dbReference>
<keyword evidence="1" id="KW-1133">Transmembrane helix</keyword>
<dbReference type="EMBL" id="BMCT01000010">
    <property type="protein sequence ID" value="GGF85634.1"/>
    <property type="molecule type" value="Genomic_DNA"/>
</dbReference>
<organism evidence="2 3">
    <name type="scientific">Azorhizobium oxalatiphilum</name>
    <dbReference type="NCBI Taxonomy" id="980631"/>
    <lineage>
        <taxon>Bacteria</taxon>
        <taxon>Pseudomonadati</taxon>
        <taxon>Pseudomonadota</taxon>
        <taxon>Alphaproteobacteria</taxon>
        <taxon>Hyphomicrobiales</taxon>
        <taxon>Xanthobacteraceae</taxon>
        <taxon>Azorhizobium</taxon>
    </lineage>
</organism>
<dbReference type="Proteomes" id="UP000606044">
    <property type="component" value="Unassembled WGS sequence"/>
</dbReference>
<protein>
    <submittedName>
        <fullName evidence="2">Membrane protein</fullName>
    </submittedName>
</protein>
<feature type="transmembrane region" description="Helical" evidence="1">
    <location>
        <begin position="70"/>
        <end position="90"/>
    </location>
</feature>
<keyword evidence="1" id="KW-0812">Transmembrane</keyword>
<dbReference type="GO" id="GO:0005886">
    <property type="term" value="C:plasma membrane"/>
    <property type="evidence" value="ECO:0007669"/>
    <property type="project" value="TreeGrafter"/>
</dbReference>
<dbReference type="Pfam" id="PF04224">
    <property type="entry name" value="DUF417"/>
    <property type="match status" value="1"/>
</dbReference>
<gene>
    <name evidence="2" type="primary">ykgB</name>
    <name evidence="2" type="ORF">GCM10007301_51880</name>
</gene>
<dbReference type="PANTHER" id="PTHR40106:SF1">
    <property type="entry name" value="INNER MEMBRANE PROTEIN RCLC"/>
    <property type="match status" value="1"/>
</dbReference>